<dbReference type="Proteomes" id="UP001060215">
    <property type="component" value="Chromosome 8"/>
</dbReference>
<gene>
    <name evidence="1" type="ORF">LOK49_LG09G01674</name>
</gene>
<protein>
    <submittedName>
        <fullName evidence="1">Uncharacterized protein</fullName>
    </submittedName>
</protein>
<sequence length="390" mass="42607">MGSLLVLRPLQIGLATTELEFRWSPFWVQVHGLPIDKMTRAHGKVIGNRIGRLVEMEAPLLEDGLNSGYGPEQRTGPARNLVSLLGQQRRSMPAGQPKVSQPEEHTIGQRVGGVCELDSSALRELAAHAPVLLDVSQKVGRDATESSSPYDGLPRTPLVILESSPVVNLPPHGIEEEHGPSDRITTVPQIASNFGLEDISEVPCAGRLEAGPKSSYFVTEPTEESPTVLQPIVTTHQSVIRVEELSRSPSPEQYQPNHLLMDISMSQVFKSLSLKRPISEDDCSGQLNPKRCKWESSTGVAAEFRPVEEAKALRIMGRKPKAKAVGRKVGRPKKVLMCEVPVQHVEIDELSRLSREVTVNVSPLLDEELCSQVASTFPSSVNLSESAMHG</sequence>
<organism evidence="1 2">
    <name type="scientific">Camellia lanceoleosa</name>
    <dbReference type="NCBI Taxonomy" id="1840588"/>
    <lineage>
        <taxon>Eukaryota</taxon>
        <taxon>Viridiplantae</taxon>
        <taxon>Streptophyta</taxon>
        <taxon>Embryophyta</taxon>
        <taxon>Tracheophyta</taxon>
        <taxon>Spermatophyta</taxon>
        <taxon>Magnoliopsida</taxon>
        <taxon>eudicotyledons</taxon>
        <taxon>Gunneridae</taxon>
        <taxon>Pentapetalae</taxon>
        <taxon>asterids</taxon>
        <taxon>Ericales</taxon>
        <taxon>Theaceae</taxon>
        <taxon>Camellia</taxon>
    </lineage>
</organism>
<dbReference type="EMBL" id="CM045765">
    <property type="protein sequence ID" value="KAI7999846.1"/>
    <property type="molecule type" value="Genomic_DNA"/>
</dbReference>
<reference evidence="1 2" key="1">
    <citation type="journal article" date="2022" name="Plant J.">
        <title>Chromosome-level genome of Camellia lanceoleosa provides a valuable resource for understanding genome evolution and self-incompatibility.</title>
        <authorList>
            <person name="Gong W."/>
            <person name="Xiao S."/>
            <person name="Wang L."/>
            <person name="Liao Z."/>
            <person name="Chang Y."/>
            <person name="Mo W."/>
            <person name="Hu G."/>
            <person name="Li W."/>
            <person name="Zhao G."/>
            <person name="Zhu H."/>
            <person name="Hu X."/>
            <person name="Ji K."/>
            <person name="Xiang X."/>
            <person name="Song Q."/>
            <person name="Yuan D."/>
            <person name="Jin S."/>
            <person name="Zhang L."/>
        </authorList>
    </citation>
    <scope>NUCLEOTIDE SEQUENCE [LARGE SCALE GENOMIC DNA]</scope>
    <source>
        <strain evidence="1">SQ_2022a</strain>
    </source>
</reference>
<feature type="non-terminal residue" evidence="1">
    <location>
        <position position="390"/>
    </location>
</feature>
<keyword evidence="2" id="KW-1185">Reference proteome</keyword>
<evidence type="ECO:0000313" key="2">
    <source>
        <dbReference type="Proteomes" id="UP001060215"/>
    </source>
</evidence>
<evidence type="ECO:0000313" key="1">
    <source>
        <dbReference type="EMBL" id="KAI7999846.1"/>
    </source>
</evidence>
<proteinExistence type="predicted"/>
<accession>A0ACC0GK93</accession>
<name>A0ACC0GK93_9ERIC</name>
<comment type="caution">
    <text evidence="1">The sequence shown here is derived from an EMBL/GenBank/DDBJ whole genome shotgun (WGS) entry which is preliminary data.</text>
</comment>